<dbReference type="Gene3D" id="3.90.79.10">
    <property type="entry name" value="Nucleoside Triphosphate Pyrophosphohydrolase"/>
    <property type="match status" value="1"/>
</dbReference>
<accession>A0A450YQ12</accession>
<dbReference type="InterPro" id="IPR015797">
    <property type="entry name" value="NUDIX_hydrolase-like_dom_sf"/>
</dbReference>
<dbReference type="SUPFAM" id="SSF55811">
    <property type="entry name" value="Nudix"/>
    <property type="match status" value="1"/>
</dbReference>
<feature type="domain" description="Nudix hydrolase" evidence="1">
    <location>
        <begin position="280"/>
        <end position="440"/>
    </location>
</feature>
<dbReference type="AlphaFoldDB" id="A0A450YQ12"/>
<dbReference type="Gene3D" id="3.40.50.300">
    <property type="entry name" value="P-loop containing nucleotide triphosphate hydrolases"/>
    <property type="match status" value="1"/>
</dbReference>
<organism evidence="2">
    <name type="scientific">Candidatus Kentrum sp. TC</name>
    <dbReference type="NCBI Taxonomy" id="2126339"/>
    <lineage>
        <taxon>Bacteria</taxon>
        <taxon>Pseudomonadati</taxon>
        <taxon>Pseudomonadota</taxon>
        <taxon>Gammaproteobacteria</taxon>
        <taxon>Candidatus Kentrum</taxon>
    </lineage>
</organism>
<evidence type="ECO:0000259" key="1">
    <source>
        <dbReference type="PROSITE" id="PS51462"/>
    </source>
</evidence>
<dbReference type="EMBL" id="CAADFT010000027">
    <property type="protein sequence ID" value="VFK43628.1"/>
    <property type="molecule type" value="Genomic_DNA"/>
</dbReference>
<reference evidence="2" key="1">
    <citation type="submission" date="2019-02" db="EMBL/GenBank/DDBJ databases">
        <authorList>
            <person name="Gruber-Vodicka R. H."/>
            <person name="Seah K. B. B."/>
        </authorList>
    </citation>
    <scope>NUCLEOTIDE SEQUENCE</scope>
    <source>
        <strain evidence="2">BECK_BZ125</strain>
    </source>
</reference>
<sequence>MPDQQIAKDIEELEALAKSVLDLKNEVIPRRPIVIEFCGSPKSGKTSCVNSLGLFLRRNKFRTRVLTERASICPVRDKHDPYFNIWTVSSAIAELSEVLANHAKDYDIIIMDRGIFDALCWFNWLVGKNKFDERNFKDIERFLVMTRWRSVIDFIYVFTADPKVSLEREFSTLLTRKMGSIMHPDILMSYKETIEYSKKKYTDLFKTIEGIDTSGTVLNELNYKVTKNILDILERNTSEKIGYLNRDAVPHLDIWFHFDKIDIPRDLEFDIRSKVEDDDKKLQPIPILVITNKEKTRVLVAKKNKKQTPPDSPESKKLLLYFGGHIREEDRIESEKKDLLSVSRYALHREVKEETGIDYYPDREYSPRCIWDGSNDKSKKHLAMCYVMETDLDTLKPKIDKNEFANSGNTRSGKVLDVQKIEEIQDDLEAWGKMIFKNILNSSSKQMEIDLRVG</sequence>
<gene>
    <name evidence="2" type="ORF">BECKTC1821E_GA0114239_102729</name>
</gene>
<dbReference type="InterPro" id="IPR027417">
    <property type="entry name" value="P-loop_NTPase"/>
</dbReference>
<name>A0A450YQ12_9GAMM</name>
<dbReference type="InterPro" id="IPR000086">
    <property type="entry name" value="NUDIX_hydrolase_dom"/>
</dbReference>
<proteinExistence type="predicted"/>
<protein>
    <submittedName>
        <fullName evidence="2">Predicted phosphoesterase, NUDIX family</fullName>
    </submittedName>
</protein>
<evidence type="ECO:0000313" key="2">
    <source>
        <dbReference type="EMBL" id="VFK43628.1"/>
    </source>
</evidence>
<dbReference type="SUPFAM" id="SSF52540">
    <property type="entry name" value="P-loop containing nucleoside triphosphate hydrolases"/>
    <property type="match status" value="1"/>
</dbReference>
<dbReference type="GO" id="GO:0003824">
    <property type="term" value="F:catalytic activity"/>
    <property type="evidence" value="ECO:0007669"/>
    <property type="project" value="UniProtKB-ARBA"/>
</dbReference>
<dbReference type="PROSITE" id="PS51462">
    <property type="entry name" value="NUDIX"/>
    <property type="match status" value="1"/>
</dbReference>